<name>A0A8S9KRK4_BRACR</name>
<gene>
    <name evidence="2" type="ORF">F2Q68_00010562</name>
    <name evidence="1" type="ORF">F2Q70_00017623</name>
</gene>
<dbReference type="EMBL" id="QGKY02001250">
    <property type="protein sequence ID" value="KAF2564296.1"/>
    <property type="molecule type" value="Genomic_DNA"/>
</dbReference>
<comment type="caution">
    <text evidence="2">The sequence shown here is derived from an EMBL/GenBank/DDBJ whole genome shotgun (WGS) entry which is preliminary data.</text>
</comment>
<dbReference type="EMBL" id="QGKW02000717">
    <property type="protein sequence ID" value="KAF2596401.1"/>
    <property type="molecule type" value="Genomic_DNA"/>
</dbReference>
<protein>
    <submittedName>
        <fullName evidence="2">Uncharacterized protein</fullName>
    </submittedName>
</protein>
<reference evidence="2" key="1">
    <citation type="submission" date="2019-12" db="EMBL/GenBank/DDBJ databases">
        <title>Genome sequencing and annotation of Brassica cretica.</title>
        <authorList>
            <person name="Studholme D.J."/>
            <person name="Sarris P.F."/>
        </authorList>
    </citation>
    <scope>NUCLEOTIDE SEQUENCE</scope>
    <source>
        <strain evidence="2">PFS-001/15</strain>
        <strain evidence="1">PFS-102/07</strain>
        <tissue evidence="2">Leaf</tissue>
    </source>
</reference>
<proteinExistence type="predicted"/>
<sequence length="111" mass="12424">MVPTTRVGPWMPPDLYLMVLATKVVPWVSMYGTMEGVWIYSYFLQWGLPTYPSVEISYVPFSEGSSRAICSRGQMAGTDGRHVDMLQRVEEEGLLGVEYRLGGCGIGELLR</sequence>
<accession>A0A8S9KRK4</accession>
<dbReference type="Proteomes" id="UP000712281">
    <property type="component" value="Unassembled WGS sequence"/>
</dbReference>
<evidence type="ECO:0000313" key="1">
    <source>
        <dbReference type="EMBL" id="KAF2564296.1"/>
    </source>
</evidence>
<evidence type="ECO:0000313" key="3">
    <source>
        <dbReference type="Proteomes" id="UP000712281"/>
    </source>
</evidence>
<dbReference type="AlphaFoldDB" id="A0A8S9KRK4"/>
<organism evidence="2 3">
    <name type="scientific">Brassica cretica</name>
    <name type="common">Mustard</name>
    <dbReference type="NCBI Taxonomy" id="69181"/>
    <lineage>
        <taxon>Eukaryota</taxon>
        <taxon>Viridiplantae</taxon>
        <taxon>Streptophyta</taxon>
        <taxon>Embryophyta</taxon>
        <taxon>Tracheophyta</taxon>
        <taxon>Spermatophyta</taxon>
        <taxon>Magnoliopsida</taxon>
        <taxon>eudicotyledons</taxon>
        <taxon>Gunneridae</taxon>
        <taxon>Pentapetalae</taxon>
        <taxon>rosids</taxon>
        <taxon>malvids</taxon>
        <taxon>Brassicales</taxon>
        <taxon>Brassicaceae</taxon>
        <taxon>Brassiceae</taxon>
        <taxon>Brassica</taxon>
    </lineage>
</organism>
<evidence type="ECO:0000313" key="2">
    <source>
        <dbReference type="EMBL" id="KAF2596401.1"/>
    </source>
</evidence>